<accession>A0A5N6KIW6</accession>
<feature type="chain" id="PRO_5024797337" description="DUF7888 domain-containing protein" evidence="1">
    <location>
        <begin position="20"/>
        <end position="220"/>
    </location>
</feature>
<dbReference type="EMBL" id="VIGI01000002">
    <property type="protein sequence ID" value="KAB8303726.1"/>
    <property type="molecule type" value="Genomic_DNA"/>
</dbReference>
<keyword evidence="4" id="KW-1185">Reference proteome</keyword>
<dbReference type="AlphaFoldDB" id="A0A5N6KIW6"/>
<proteinExistence type="predicted"/>
<evidence type="ECO:0000313" key="4">
    <source>
        <dbReference type="Proteomes" id="UP000326757"/>
    </source>
</evidence>
<dbReference type="OrthoDB" id="3478218at2759"/>
<dbReference type="PANTHER" id="PTHR40845:SF1">
    <property type="match status" value="1"/>
</dbReference>
<evidence type="ECO:0000313" key="3">
    <source>
        <dbReference type="EMBL" id="KAB8303726.1"/>
    </source>
</evidence>
<protein>
    <recommendedName>
        <fullName evidence="2">DUF7888 domain-containing protein</fullName>
    </recommendedName>
</protein>
<dbReference type="Pfam" id="PF25411">
    <property type="entry name" value="DUF7888"/>
    <property type="match status" value="1"/>
</dbReference>
<feature type="domain" description="DUF7888" evidence="2">
    <location>
        <begin position="83"/>
        <end position="220"/>
    </location>
</feature>
<dbReference type="PANTHER" id="PTHR40845">
    <property type="match status" value="1"/>
</dbReference>
<evidence type="ECO:0000259" key="2">
    <source>
        <dbReference type="Pfam" id="PF25411"/>
    </source>
</evidence>
<name>A0A5N6KIW6_MONLA</name>
<dbReference type="InterPro" id="IPR057210">
    <property type="entry name" value="DUF7888"/>
</dbReference>
<keyword evidence="1" id="KW-0732">Signal</keyword>
<comment type="caution">
    <text evidence="3">The sequence shown here is derived from an EMBL/GenBank/DDBJ whole genome shotgun (WGS) entry which is preliminary data.</text>
</comment>
<dbReference type="Proteomes" id="UP000326757">
    <property type="component" value="Unassembled WGS sequence"/>
</dbReference>
<feature type="signal peptide" evidence="1">
    <location>
        <begin position="1"/>
        <end position="19"/>
    </location>
</feature>
<sequence length="220" mass="23713">MKFSAATILAFAVMSNAVALPANVIGGPDGPDEVITVTSTNVNAVVPASVESHFTGTFNSAGSLAPGEEPVPASQGEQKRAAIAIMVGAVALKGAGLLTKFAIEIGAEFIAELGQWNKAREVFTQTTTREMWKRNPDYNRYPAAICYNKGYHLRNANGHTGRVKAKLSIGNFLKTDYDCMYMTGNNAFFTWAEGGYINLSYTYNSNRCSFNKANGDLTCR</sequence>
<evidence type="ECO:0000256" key="1">
    <source>
        <dbReference type="SAM" id="SignalP"/>
    </source>
</evidence>
<reference evidence="3 4" key="1">
    <citation type="submission" date="2019-06" db="EMBL/GenBank/DDBJ databases">
        <title>Genome Sequence of the Brown Rot Fungal Pathogen Monilinia laxa.</title>
        <authorList>
            <person name="De Miccolis Angelini R.M."/>
            <person name="Landi L."/>
            <person name="Abate D."/>
            <person name="Pollastro S."/>
            <person name="Romanazzi G."/>
            <person name="Faretra F."/>
        </authorList>
    </citation>
    <scope>NUCLEOTIDE SEQUENCE [LARGE SCALE GENOMIC DNA]</scope>
    <source>
        <strain evidence="3 4">Mlax316</strain>
    </source>
</reference>
<organism evidence="3 4">
    <name type="scientific">Monilinia laxa</name>
    <name type="common">Brown rot fungus</name>
    <name type="synonym">Sclerotinia laxa</name>
    <dbReference type="NCBI Taxonomy" id="61186"/>
    <lineage>
        <taxon>Eukaryota</taxon>
        <taxon>Fungi</taxon>
        <taxon>Dikarya</taxon>
        <taxon>Ascomycota</taxon>
        <taxon>Pezizomycotina</taxon>
        <taxon>Leotiomycetes</taxon>
        <taxon>Helotiales</taxon>
        <taxon>Sclerotiniaceae</taxon>
        <taxon>Monilinia</taxon>
    </lineage>
</organism>
<gene>
    <name evidence="3" type="ORF">EYC80_005109</name>
</gene>